<dbReference type="InterPro" id="IPR036390">
    <property type="entry name" value="WH_DNA-bd_sf"/>
</dbReference>
<proteinExistence type="predicted"/>
<reference evidence="2" key="1">
    <citation type="journal article" date="2012" name="Nature">
        <title>The oyster genome reveals stress adaptation and complexity of shell formation.</title>
        <authorList>
            <person name="Zhang G."/>
            <person name="Fang X."/>
            <person name="Guo X."/>
            <person name="Li L."/>
            <person name="Luo R."/>
            <person name="Xu F."/>
            <person name="Yang P."/>
            <person name="Zhang L."/>
            <person name="Wang X."/>
            <person name="Qi H."/>
            <person name="Xiong Z."/>
            <person name="Que H."/>
            <person name="Xie Y."/>
            <person name="Holland P.W."/>
            <person name="Paps J."/>
            <person name="Zhu Y."/>
            <person name="Wu F."/>
            <person name="Chen Y."/>
            <person name="Wang J."/>
            <person name="Peng C."/>
            <person name="Meng J."/>
            <person name="Yang L."/>
            <person name="Liu J."/>
            <person name="Wen B."/>
            <person name="Zhang N."/>
            <person name="Huang Z."/>
            <person name="Zhu Q."/>
            <person name="Feng Y."/>
            <person name="Mount A."/>
            <person name="Hedgecock D."/>
            <person name="Xu Z."/>
            <person name="Liu Y."/>
            <person name="Domazet-Loso T."/>
            <person name="Du Y."/>
            <person name="Sun X."/>
            <person name="Zhang S."/>
            <person name="Liu B."/>
            <person name="Cheng P."/>
            <person name="Jiang X."/>
            <person name="Li J."/>
            <person name="Fan D."/>
            <person name="Wang W."/>
            <person name="Fu W."/>
            <person name="Wang T."/>
            <person name="Wang B."/>
            <person name="Zhang J."/>
            <person name="Peng Z."/>
            <person name="Li Y."/>
            <person name="Li N."/>
            <person name="Wang J."/>
            <person name="Chen M."/>
            <person name="He Y."/>
            <person name="Tan F."/>
            <person name="Song X."/>
            <person name="Zheng Q."/>
            <person name="Huang R."/>
            <person name="Yang H."/>
            <person name="Du X."/>
            <person name="Chen L."/>
            <person name="Yang M."/>
            <person name="Gaffney P.M."/>
            <person name="Wang S."/>
            <person name="Luo L."/>
            <person name="She Z."/>
            <person name="Ming Y."/>
            <person name="Huang W."/>
            <person name="Zhang S."/>
            <person name="Huang B."/>
            <person name="Zhang Y."/>
            <person name="Qu T."/>
            <person name="Ni P."/>
            <person name="Miao G."/>
            <person name="Wang J."/>
            <person name="Wang Q."/>
            <person name="Steinberg C.E."/>
            <person name="Wang H."/>
            <person name="Li N."/>
            <person name="Qian L."/>
            <person name="Zhang G."/>
            <person name="Li Y."/>
            <person name="Yang H."/>
            <person name="Liu X."/>
            <person name="Wang J."/>
            <person name="Yin Y."/>
            <person name="Wang J."/>
        </authorList>
    </citation>
    <scope>NUCLEOTIDE SEQUENCE [LARGE SCALE GENOMIC DNA]</scope>
    <source>
        <strain evidence="2">05x7-T-G4-1.051#20</strain>
    </source>
</reference>
<evidence type="ECO:0000256" key="1">
    <source>
        <dbReference type="SAM" id="MobiDB-lite"/>
    </source>
</evidence>
<dbReference type="AlphaFoldDB" id="K1RAG9"/>
<dbReference type="InterPro" id="IPR036388">
    <property type="entry name" value="WH-like_DNA-bd_sf"/>
</dbReference>
<feature type="compositionally biased region" description="Polar residues" evidence="1">
    <location>
        <begin position="426"/>
        <end position="435"/>
    </location>
</feature>
<dbReference type="Gene3D" id="1.10.10.10">
    <property type="entry name" value="Winged helix-like DNA-binding domain superfamily/Winged helix DNA-binding domain"/>
    <property type="match status" value="1"/>
</dbReference>
<sequence length="441" mass="48949">MSTEHTCQPPTYRLGGSIFEIIEASKQPLSVDSLARKCCREKHEVKKSLDNLLNIGIIRVSPQGLWSLSTDDKDDLSQDAECYSGSLSDHYSFGQGATSRTDPMIVQTELKVPQESTSSHDTTPKEPSYSASNVGNKRSPPKHEPKASSSHTRNLSMPHRKVSDTNGTSSSPIIQEVTLSGEDDLCTALEATTLKEPVQPVSDNRVVPRTLSVVPRQNSNPTTIAIGGAVIETSGTVNTMQLSTVNPHKSIIERVIKLLQSSSEVRPLDVAKKCIGKTASKKDVNRYLHYLEKSGFVCVKYLNEEKKSNPVWSALPKARDITELVPRLPDSSHQYPTSGNSTPYHIRVENHFHQHKHTHNTVIQAGERNSVHLNAQENHFHQHKHTHNTVIQAGEGNSFHLNAQDIEQERERITEQEAENEILWLQDNSSASQEGSEFDVA</sequence>
<dbReference type="EMBL" id="JH817550">
    <property type="protein sequence ID" value="EKC38220.1"/>
    <property type="molecule type" value="Genomic_DNA"/>
</dbReference>
<name>K1RAG9_MAGGI</name>
<dbReference type="SUPFAM" id="SSF46785">
    <property type="entry name" value="Winged helix' DNA-binding domain"/>
    <property type="match status" value="1"/>
</dbReference>
<accession>K1RAG9</accession>
<feature type="region of interest" description="Disordered" evidence="1">
    <location>
        <begin position="112"/>
        <end position="171"/>
    </location>
</feature>
<organism evidence="2">
    <name type="scientific">Magallana gigas</name>
    <name type="common">Pacific oyster</name>
    <name type="synonym">Crassostrea gigas</name>
    <dbReference type="NCBI Taxonomy" id="29159"/>
    <lineage>
        <taxon>Eukaryota</taxon>
        <taxon>Metazoa</taxon>
        <taxon>Spiralia</taxon>
        <taxon>Lophotrochozoa</taxon>
        <taxon>Mollusca</taxon>
        <taxon>Bivalvia</taxon>
        <taxon>Autobranchia</taxon>
        <taxon>Pteriomorphia</taxon>
        <taxon>Ostreida</taxon>
        <taxon>Ostreoidea</taxon>
        <taxon>Ostreidae</taxon>
        <taxon>Magallana</taxon>
    </lineage>
</organism>
<evidence type="ECO:0000313" key="2">
    <source>
        <dbReference type="EMBL" id="EKC38220.1"/>
    </source>
</evidence>
<protein>
    <submittedName>
        <fullName evidence="2">Uncharacterized protein</fullName>
    </submittedName>
</protein>
<dbReference type="InParanoid" id="K1RAG9"/>
<feature type="region of interest" description="Disordered" evidence="1">
    <location>
        <begin position="414"/>
        <end position="441"/>
    </location>
</feature>
<gene>
    <name evidence="2" type="ORF">CGI_10025716</name>
</gene>
<dbReference type="HOGENOM" id="CLU_621509_0_0_1"/>